<evidence type="ECO:0000313" key="2">
    <source>
        <dbReference type="Proteomes" id="UP001230649"/>
    </source>
</evidence>
<comment type="caution">
    <text evidence="1">The sequence shown here is derived from an EMBL/GenBank/DDBJ whole genome shotgun (WGS) entry which is preliminary data.</text>
</comment>
<proteinExistence type="predicted"/>
<dbReference type="Proteomes" id="UP001230649">
    <property type="component" value="Unassembled WGS sequence"/>
</dbReference>
<gene>
    <name evidence="1" type="ORF">QFC20_006047</name>
</gene>
<sequence length="269" mass="29070">MQFKGHNGKLFCRWCTVSGIPYIRTTSAAQPASNNTQNDVDEEDDGGRTGGAMAVVRAHPVENREEGEAAGEVEGVQDGDPRTGQNQKSKKAKTKTTYYVARRPEDLPINLQDRDIQDIDYTNLPKRTDAQVKASVNEIIEPGINKKERERRAMAVGISGASIFHSIGSIHFPASFPADAMHLLLENVMKGLLELWSGSLKAQTTLGNSKAKSKEPYVIAKQSLDDMDTAVASSGKLIPSAMIGSIFSASRAPRAFGAVPASTRATVRL</sequence>
<evidence type="ECO:0000313" key="1">
    <source>
        <dbReference type="EMBL" id="KAJ9098016.1"/>
    </source>
</evidence>
<protein>
    <submittedName>
        <fullName evidence="1">Uncharacterized protein</fullName>
    </submittedName>
</protein>
<accession>A0ACC2VG07</accession>
<organism evidence="1 2">
    <name type="scientific">Naganishia adeliensis</name>
    <dbReference type="NCBI Taxonomy" id="92952"/>
    <lineage>
        <taxon>Eukaryota</taxon>
        <taxon>Fungi</taxon>
        <taxon>Dikarya</taxon>
        <taxon>Basidiomycota</taxon>
        <taxon>Agaricomycotina</taxon>
        <taxon>Tremellomycetes</taxon>
        <taxon>Filobasidiales</taxon>
        <taxon>Filobasidiaceae</taxon>
        <taxon>Naganishia</taxon>
    </lineage>
</organism>
<dbReference type="EMBL" id="JASBWS010000097">
    <property type="protein sequence ID" value="KAJ9098016.1"/>
    <property type="molecule type" value="Genomic_DNA"/>
</dbReference>
<keyword evidence="2" id="KW-1185">Reference proteome</keyword>
<name>A0ACC2VG07_9TREE</name>
<reference evidence="1" key="1">
    <citation type="submission" date="2023-04" db="EMBL/GenBank/DDBJ databases">
        <title>Draft Genome sequencing of Naganishia species isolated from polar environments using Oxford Nanopore Technology.</title>
        <authorList>
            <person name="Leo P."/>
            <person name="Venkateswaran K."/>
        </authorList>
    </citation>
    <scope>NUCLEOTIDE SEQUENCE</scope>
    <source>
        <strain evidence="1">MNA-CCFEE 5262</strain>
    </source>
</reference>